<organism evidence="2 3">
    <name type="scientific">Zonotrichia albicollis</name>
    <name type="common">White-throated sparrow</name>
    <name type="synonym">Fringilla albicollis</name>
    <dbReference type="NCBI Taxonomy" id="44394"/>
    <lineage>
        <taxon>Eukaryota</taxon>
        <taxon>Metazoa</taxon>
        <taxon>Chordata</taxon>
        <taxon>Craniata</taxon>
        <taxon>Vertebrata</taxon>
        <taxon>Euteleostomi</taxon>
        <taxon>Archelosauria</taxon>
        <taxon>Archosauria</taxon>
        <taxon>Dinosauria</taxon>
        <taxon>Saurischia</taxon>
        <taxon>Theropoda</taxon>
        <taxon>Coelurosauria</taxon>
        <taxon>Aves</taxon>
        <taxon>Neognathae</taxon>
        <taxon>Neoaves</taxon>
        <taxon>Telluraves</taxon>
        <taxon>Australaves</taxon>
        <taxon>Passeriformes</taxon>
        <taxon>Passerellidae</taxon>
        <taxon>Zonotrichia</taxon>
    </lineage>
</organism>
<proteinExistence type="predicted"/>
<reference evidence="2" key="2">
    <citation type="submission" date="2025-09" db="UniProtKB">
        <authorList>
            <consortium name="Ensembl"/>
        </authorList>
    </citation>
    <scope>IDENTIFICATION</scope>
</reference>
<feature type="region of interest" description="Disordered" evidence="1">
    <location>
        <begin position="22"/>
        <end position="64"/>
    </location>
</feature>
<sequence>MAFVLPPAAGCSPGWPCPSRGPHGVPAEAQGALPAGSGGGPAGGQAPARAAAPGSAAGGTAGGTAGMGARAALVPLGNEVWGCSETGPGAGREGGTWSGTRPAVRERPPLGPPEVCLAALRSALLAARPGVMELCWAFRDSAAPLFQMLWGRLDIQANGTIRLRDEELASLRPARRFLQILEEEVPKTPAEIEQHLRYYSLTDTPLPPTEFDRLLFTSVYSAYQVRSVQGLDKNPWIGFFSQLVDEIFRDLCKGLCPANSTLLQASWPWKDKPSHLASLKHFYRSNLARTKRDT</sequence>
<feature type="region of interest" description="Disordered" evidence="1">
    <location>
        <begin position="84"/>
        <end position="107"/>
    </location>
</feature>
<protein>
    <recommendedName>
        <fullName evidence="4">F180B protein</fullName>
    </recommendedName>
</protein>
<dbReference type="PANTHER" id="PTHR34034:SF1">
    <property type="entry name" value="PROTEIN FAM180B"/>
    <property type="match status" value="1"/>
</dbReference>
<evidence type="ECO:0000313" key="3">
    <source>
        <dbReference type="Proteomes" id="UP000694413"/>
    </source>
</evidence>
<reference evidence="2" key="1">
    <citation type="submission" date="2025-08" db="UniProtKB">
        <authorList>
            <consortium name="Ensembl"/>
        </authorList>
    </citation>
    <scope>IDENTIFICATION</scope>
</reference>
<evidence type="ECO:0008006" key="4">
    <source>
        <dbReference type="Google" id="ProtNLM"/>
    </source>
</evidence>
<evidence type="ECO:0000256" key="1">
    <source>
        <dbReference type="SAM" id="MobiDB-lite"/>
    </source>
</evidence>
<feature type="compositionally biased region" description="Gly residues" evidence="1">
    <location>
        <begin position="88"/>
        <end position="97"/>
    </location>
</feature>
<evidence type="ECO:0000313" key="2">
    <source>
        <dbReference type="Ensembl" id="ENSZALP00000016754.1"/>
    </source>
</evidence>
<keyword evidence="3" id="KW-1185">Reference proteome</keyword>
<dbReference type="Ensembl" id="ENSZALT00000022370.1">
    <property type="protein sequence ID" value="ENSZALP00000016754.1"/>
    <property type="gene ID" value="ENSZALG00000013564.1"/>
</dbReference>
<name>A0A8D2N5P2_ZONAL</name>
<dbReference type="PANTHER" id="PTHR34034">
    <property type="entry name" value="PROTEIN FAM180A-RELATED"/>
    <property type="match status" value="1"/>
</dbReference>
<dbReference type="Proteomes" id="UP000694413">
    <property type="component" value="Unassembled WGS sequence"/>
</dbReference>
<dbReference type="Pfam" id="PF15173">
    <property type="entry name" value="FAM180"/>
    <property type="match status" value="1"/>
</dbReference>
<accession>A0A8D2N5P2</accession>
<dbReference type="AlphaFoldDB" id="A0A8D2N5P2"/>
<feature type="compositionally biased region" description="Low complexity" evidence="1">
    <location>
        <begin position="44"/>
        <end position="55"/>
    </location>
</feature>
<dbReference type="InterPro" id="IPR029170">
    <property type="entry name" value="FAM180"/>
</dbReference>